<feature type="domain" description="Breast cancer type 2 susceptibility protein helical" evidence="3">
    <location>
        <begin position="557"/>
        <end position="639"/>
    </location>
</feature>
<evidence type="ECO:0000259" key="1">
    <source>
        <dbReference type="Pfam" id="PF09103"/>
    </source>
</evidence>
<dbReference type="InterPro" id="IPR015187">
    <property type="entry name" value="BRCA2_OB_1"/>
</dbReference>
<dbReference type="PANTHER" id="PTHR11289">
    <property type="entry name" value="BREAST CANCER TYPE 2 SUSCEPTIBILITY PROTEIN BRCA2"/>
    <property type="match status" value="1"/>
</dbReference>
<dbReference type="CDD" id="cd04493">
    <property type="entry name" value="BRCA2DBD_OB1"/>
    <property type="match status" value="1"/>
</dbReference>
<dbReference type="AlphaFoldDB" id="A0ABD1FDU2"/>
<dbReference type="SUPFAM" id="SSF50249">
    <property type="entry name" value="Nucleic acid-binding proteins"/>
    <property type="match status" value="3"/>
</dbReference>
<name>A0ABD1FDU2_HYPHA</name>
<dbReference type="SUPFAM" id="SSF81872">
    <property type="entry name" value="BRCA2 helical domain"/>
    <property type="match status" value="1"/>
</dbReference>
<feature type="domain" description="BRCA2 OB3" evidence="2">
    <location>
        <begin position="904"/>
        <end position="1036"/>
    </location>
</feature>
<dbReference type="Pfam" id="PF09103">
    <property type="entry name" value="BRCA-2_OB1"/>
    <property type="match status" value="1"/>
</dbReference>
<dbReference type="InterPro" id="IPR036315">
    <property type="entry name" value="BRCA2_hlx_sf"/>
</dbReference>
<evidence type="ECO:0000313" key="5">
    <source>
        <dbReference type="Proteomes" id="UP001566132"/>
    </source>
</evidence>
<dbReference type="PANTHER" id="PTHR11289:SF0">
    <property type="entry name" value="BREAST CANCER TYPE 2 SUSCEPTIBILITY PROTEIN"/>
    <property type="match status" value="1"/>
</dbReference>
<dbReference type="InterPro" id="IPR015188">
    <property type="entry name" value="BRCA2_OB_3"/>
</dbReference>
<dbReference type="InterPro" id="IPR012340">
    <property type="entry name" value="NA-bd_OB-fold"/>
</dbReference>
<evidence type="ECO:0000259" key="2">
    <source>
        <dbReference type="Pfam" id="PF09104"/>
    </source>
</evidence>
<feature type="domain" description="BRCA2 OB1" evidence="1">
    <location>
        <begin position="645"/>
        <end position="755"/>
    </location>
</feature>
<dbReference type="InterPro" id="IPR015252">
    <property type="entry name" value="BRCA2_hlx"/>
</dbReference>
<proteinExistence type="predicted"/>
<protein>
    <submittedName>
        <fullName evidence="4">Uncharacterized protein</fullName>
    </submittedName>
</protein>
<gene>
    <name evidence="4" type="ORF">ABEB36_000441</name>
</gene>
<dbReference type="InterPro" id="IPR015525">
    <property type="entry name" value="BRCA2"/>
</dbReference>
<dbReference type="Proteomes" id="UP001566132">
    <property type="component" value="Unassembled WGS sequence"/>
</dbReference>
<accession>A0ABD1FDU2</accession>
<comment type="caution">
    <text evidence="4">The sequence shown here is derived from an EMBL/GenBank/DDBJ whole genome shotgun (WGS) entry which is preliminary data.</text>
</comment>
<reference evidence="4 5" key="1">
    <citation type="submission" date="2024-05" db="EMBL/GenBank/DDBJ databases">
        <title>Genetic variation in Jamaican populations of the coffee berry borer (Hypothenemus hampei).</title>
        <authorList>
            <person name="Errbii M."/>
            <person name="Myrie A."/>
        </authorList>
    </citation>
    <scope>NUCLEOTIDE SEQUENCE [LARGE SCALE GENOMIC DNA]</scope>
    <source>
        <strain evidence="4">JA-Hopewell-2020-01-JO</strain>
        <tissue evidence="4">Whole body</tissue>
    </source>
</reference>
<dbReference type="Pfam" id="PF09169">
    <property type="entry name" value="BRCA-2_helical"/>
    <property type="match status" value="1"/>
</dbReference>
<dbReference type="EMBL" id="JBDJPC010000001">
    <property type="protein sequence ID" value="KAL1516534.1"/>
    <property type="molecule type" value="Genomic_DNA"/>
</dbReference>
<dbReference type="Gene3D" id="2.40.50.140">
    <property type="entry name" value="Nucleic acid-binding proteins"/>
    <property type="match status" value="3"/>
</dbReference>
<dbReference type="Pfam" id="PF09104">
    <property type="entry name" value="BRCA-2_OB3"/>
    <property type="match status" value="1"/>
</dbReference>
<organism evidence="4 5">
    <name type="scientific">Hypothenemus hampei</name>
    <name type="common">Coffee berry borer</name>
    <dbReference type="NCBI Taxonomy" id="57062"/>
    <lineage>
        <taxon>Eukaryota</taxon>
        <taxon>Metazoa</taxon>
        <taxon>Ecdysozoa</taxon>
        <taxon>Arthropoda</taxon>
        <taxon>Hexapoda</taxon>
        <taxon>Insecta</taxon>
        <taxon>Pterygota</taxon>
        <taxon>Neoptera</taxon>
        <taxon>Endopterygota</taxon>
        <taxon>Coleoptera</taxon>
        <taxon>Polyphaga</taxon>
        <taxon>Cucujiformia</taxon>
        <taxon>Curculionidae</taxon>
        <taxon>Scolytinae</taxon>
        <taxon>Hypothenemus</taxon>
    </lineage>
</organism>
<evidence type="ECO:0000259" key="3">
    <source>
        <dbReference type="Pfam" id="PF09169"/>
    </source>
</evidence>
<evidence type="ECO:0000313" key="4">
    <source>
        <dbReference type="EMBL" id="KAL1516534.1"/>
    </source>
</evidence>
<keyword evidence="5" id="KW-1185">Reference proteome</keyword>
<sequence>MDTESLKTESESKTTENLRLSPVIGTSQFSKRKVKLRKSHSFKDNNTETTTVFADIDVEKSTKSETSSTSTNNSFQEKNCSSINVLNRIKHLESICLYRSELSNRIKTTPSENCTIPSHSQKTKDEKIEEVPVQPHINFESVSVNSTLVNQGNDQTSSVLKSENSQNRLTYPESSFQDSISMNLKNRKVQDIFKGENFDDLRWNSTTSFRSASSNVTSVRNELNKKLGAKKSFKNIFEGEDFSDLDLNGIHGFQKCAFKHITNVPKKDKIPPKEETSFKGFSIDEQQLSLKIAKTQNDLHDGDMKGPELADKTSFITRTIGNNRKRTNSKAELDQESSMNNSSSFLVQISTFNKPKKPRLGCHFSPTIQVSTSGLNRSKMLFADLFPEQPHTSTPLKMDSKSISKRSELDLTPIKCITNLNSNFSNSELGVSSLDCTFKNSSSVTLSEPTKGNVTIWLKNLEIEKEQLEEKLKLVTEKCSILSSHCSIITESERKSVKLMPGVLYNRKNLSPRVPLKNLVNYCNNSCNSEPFLNEVTPQNALMVHFNSPSGKSHFITMDGATVVPNSNEQIGVSEIDHSFKTTKGVTSNLLPQGWVKNHYKWIIWKLVSYERRFKDALEECLSIENVLQQLKYRYDIEVGDGKRSCIRRIFEKDDTPQRRMVLCVARIIKQTNNWYDLELTDGWYSVRTTIDAPLNKLIIKNKIKCGDKLIIFGAELSNLEDACHPLEATEGACLKICYNSTRRAAWWVKLGYQKASGPYLVPMSSIKVNGGKIGSFQCFIARVYPVKFMEKIEQYTVWRNEKAKERREQEVFNMKEKVKDRTVSSILKLKVIDCYGSSKKFYLFHIWNPTEDHLFELKENRVITVFNAISSWKWGMISQQCTHFRIENKTSVDRFAKFKRKITNIKDIFGQVRLGFNEFDTVGLVVVKEICENSQNVWLTDHTASLLHIVIDDSPKNILALDMINEGQIVSVCNVTFRTAFKSHTQVNGDHSIVFARYSQYIHLREAIEILENDLSKMDKHDLIQQCKHRIRQISDSNESCCEFDDMEVSQITPTDMLLLKCIENIS</sequence>